<dbReference type="PANTHER" id="PTHR33492">
    <property type="entry name" value="OSJNBA0043A12.37 PROTEIN-RELATED"/>
    <property type="match status" value="1"/>
</dbReference>
<dbReference type="InterPro" id="IPR001005">
    <property type="entry name" value="SANT/Myb"/>
</dbReference>
<comment type="caution">
    <text evidence="2">The sequence shown here is derived from an EMBL/GenBank/DDBJ whole genome shotgun (WGS) entry which is preliminary data.</text>
</comment>
<dbReference type="Pfam" id="PF13837">
    <property type="entry name" value="Myb_DNA-bind_4"/>
    <property type="match status" value="1"/>
</dbReference>
<gene>
    <name evidence="2" type="ORF">BUALT_Bualt05G0029000</name>
</gene>
<evidence type="ECO:0000313" key="3">
    <source>
        <dbReference type="Proteomes" id="UP000826271"/>
    </source>
</evidence>
<proteinExistence type="predicted"/>
<feature type="domain" description="Myb-like" evidence="1">
    <location>
        <begin position="18"/>
        <end position="74"/>
    </location>
</feature>
<dbReference type="InterPro" id="IPR044822">
    <property type="entry name" value="Myb_DNA-bind_4"/>
</dbReference>
<dbReference type="Proteomes" id="UP000826271">
    <property type="component" value="Unassembled WGS sequence"/>
</dbReference>
<dbReference type="PANTHER" id="PTHR33492:SF4">
    <property type="entry name" value="OS02G0174300 PROTEIN"/>
    <property type="match status" value="1"/>
</dbReference>
<name>A0AAV6XG71_9LAMI</name>
<reference evidence="2" key="1">
    <citation type="submission" date="2019-10" db="EMBL/GenBank/DDBJ databases">
        <authorList>
            <person name="Zhang R."/>
            <person name="Pan Y."/>
            <person name="Wang J."/>
            <person name="Ma R."/>
            <person name="Yu S."/>
        </authorList>
    </citation>
    <scope>NUCLEOTIDE SEQUENCE</scope>
    <source>
        <strain evidence="2">LA-IB0</strain>
        <tissue evidence="2">Leaf</tissue>
    </source>
</reference>
<dbReference type="EMBL" id="WHWC01000005">
    <property type="protein sequence ID" value="KAG8381981.1"/>
    <property type="molecule type" value="Genomic_DNA"/>
</dbReference>
<dbReference type="PROSITE" id="PS50090">
    <property type="entry name" value="MYB_LIKE"/>
    <property type="match status" value="1"/>
</dbReference>
<organism evidence="2 3">
    <name type="scientific">Buddleja alternifolia</name>
    <dbReference type="NCBI Taxonomy" id="168488"/>
    <lineage>
        <taxon>Eukaryota</taxon>
        <taxon>Viridiplantae</taxon>
        <taxon>Streptophyta</taxon>
        <taxon>Embryophyta</taxon>
        <taxon>Tracheophyta</taxon>
        <taxon>Spermatophyta</taxon>
        <taxon>Magnoliopsida</taxon>
        <taxon>eudicotyledons</taxon>
        <taxon>Gunneridae</taxon>
        <taxon>Pentapetalae</taxon>
        <taxon>asterids</taxon>
        <taxon>lamiids</taxon>
        <taxon>Lamiales</taxon>
        <taxon>Scrophulariaceae</taxon>
        <taxon>Buddlejeae</taxon>
        <taxon>Buddleja</taxon>
    </lineage>
</organism>
<dbReference type="AlphaFoldDB" id="A0AAV6XG71"/>
<accession>A0AAV6XG71</accession>
<evidence type="ECO:0000313" key="2">
    <source>
        <dbReference type="EMBL" id="KAG8381981.1"/>
    </source>
</evidence>
<dbReference type="Gene3D" id="1.10.10.60">
    <property type="entry name" value="Homeodomain-like"/>
    <property type="match status" value="1"/>
</dbReference>
<evidence type="ECO:0000259" key="1">
    <source>
        <dbReference type="PROSITE" id="PS50090"/>
    </source>
</evidence>
<protein>
    <recommendedName>
        <fullName evidence="1">Myb-like domain-containing protein</fullName>
    </recommendedName>
</protein>
<keyword evidence="3" id="KW-1185">Reference proteome</keyword>
<sequence length="289" mass="32808">MDEPKGPHRTRSKAAPDWTVEEALVLVNEINAVESEWGATLPSFQKWQQIVENCNALDVNRNLNQCKRKWEALLSDYRSAKHEEVAAIRSFPIELFKAVDRCVNAKHGGDEVATEEDEEEVVAAAEEEQAVMDTDPDSDPDAQGKVTNFFFETGTKKQRRRMKRQKRRLESLNPWGYFTSSKIKHEESSDVNENMANTKNNILESVSEENNVETKEQIMAKLLCENALKINSILEGNIGNDIDYKLADLKKSEAVQTDFTRRQGDKLIDCLGEISATLNQLCDLVQQCK</sequence>